<dbReference type="OrthoDB" id="5441773at2"/>
<keyword evidence="9" id="KW-1185">Reference proteome</keyword>
<feature type="domain" description="UvrD-like helicase ATP-binding" evidence="7">
    <location>
        <begin position="237"/>
        <end position="562"/>
    </location>
</feature>
<dbReference type="PANTHER" id="PTHR11070">
    <property type="entry name" value="UVRD / RECB / PCRA DNA HELICASE FAMILY MEMBER"/>
    <property type="match status" value="1"/>
</dbReference>
<name>A0A7Z2GSS5_9BURK</name>
<geneLocation type="plasmid" evidence="8 9">
    <name>p1</name>
</geneLocation>
<dbReference type="PANTHER" id="PTHR11070:SF2">
    <property type="entry name" value="ATP-DEPENDENT DNA HELICASE SRS2"/>
    <property type="match status" value="1"/>
</dbReference>
<evidence type="ECO:0000256" key="3">
    <source>
        <dbReference type="ARBA" id="ARBA00022806"/>
    </source>
</evidence>
<dbReference type="InterPro" id="IPR000212">
    <property type="entry name" value="DNA_helicase_UvrD/REP"/>
</dbReference>
<protein>
    <recommendedName>
        <fullName evidence="5">DNA 3'-5' helicase II</fullName>
    </recommendedName>
</protein>
<dbReference type="AlphaFoldDB" id="A0A7Z2GSS5"/>
<gene>
    <name evidence="8" type="ORF">FAZ98_34475</name>
</gene>
<feature type="binding site" evidence="6">
    <location>
        <begin position="258"/>
        <end position="265"/>
    </location>
    <ligand>
        <name>ATP</name>
        <dbReference type="ChEBI" id="CHEBI:30616"/>
    </ligand>
</feature>
<dbReference type="SUPFAM" id="SSF52540">
    <property type="entry name" value="P-loop containing nucleoside triphosphate hydrolases"/>
    <property type="match status" value="1"/>
</dbReference>
<keyword evidence="2 6" id="KW-0378">Hydrolase</keyword>
<dbReference type="GO" id="GO:0003677">
    <property type="term" value="F:DNA binding"/>
    <property type="evidence" value="ECO:0007669"/>
    <property type="project" value="InterPro"/>
</dbReference>
<dbReference type="Gene3D" id="3.40.50.300">
    <property type="entry name" value="P-loop containing nucleotide triphosphate hydrolases"/>
    <property type="match status" value="2"/>
</dbReference>
<evidence type="ECO:0000313" key="8">
    <source>
        <dbReference type="EMBL" id="QGZ66949.1"/>
    </source>
</evidence>
<keyword evidence="4 6" id="KW-0067">ATP-binding</keyword>
<dbReference type="Pfam" id="PF00580">
    <property type="entry name" value="UvrD-helicase"/>
    <property type="match status" value="1"/>
</dbReference>
<dbReference type="GO" id="GO:0000725">
    <property type="term" value="P:recombinational repair"/>
    <property type="evidence" value="ECO:0007669"/>
    <property type="project" value="TreeGrafter"/>
</dbReference>
<dbReference type="GO" id="GO:0016787">
    <property type="term" value="F:hydrolase activity"/>
    <property type="evidence" value="ECO:0007669"/>
    <property type="project" value="UniProtKB-UniRule"/>
</dbReference>
<dbReference type="GO" id="GO:0005524">
    <property type="term" value="F:ATP binding"/>
    <property type="evidence" value="ECO:0007669"/>
    <property type="project" value="UniProtKB-UniRule"/>
</dbReference>
<dbReference type="KEGG" id="pacs:FAZ98_34475"/>
<keyword evidence="3 6" id="KW-0347">Helicase</keyword>
<sequence>MRRFILVDGAAADDLVSTRTLQSDDFEHGQTLGEVLKGTSAIKQLTTRTYLVEDEQGLYFLQDASKDENVLIIDLETAPVFTDGSTRDSIIRFQKLLRFARRRWAKVGPAQNEKLFNGSSKAVVFPYPITTQSSIRMSVEMAPDRHRREKRTKGIELLVYRIGTDEGGGLQEEASVTNFRKAIEGLAAAKEVLRARVRAEGSNPAASSVDSLSVTRLTEGTVRGAIAGCDFDQWDDYLTDSQKAFVNQELSSPHRIEGPAGTGKTLSLVLKCIFQMRAAKERGEAHSALFVSHSEATRRSIESMFDPEKEKEQVSSSGFALQSVKVTTLHELCGELLRYEISDTELLDRDAFESKQSQLLYAVEALQEVIKADLLSHRAHMSASFCDYLTSNDEWVVAEMLQHEISVMIKGRADEDLEKYKRLPKLRYGLPVVSEGDKAFTFLLFSAYQRRLRASGQFDTDDVVLSALQQLDTPIWRRRREKEGYDSIFVDETHLFNINELSIFHRLTRTADRFPIAYSADISQSLADKGWADNQLSDALLGSASRDDNEKETTFSSIFRCSPEIVNLAFSVTSSGATLFTNFHDPLAAASSAFTEAEERKCQPPKYVMYPTDEAMIAGAFEVADVLASEMQSTRGDIALIVFGSELFAEVERQARGANKPVELLKHRGDMAVVRQARSSGRFVISTPDYVGGLEFDAVILIGVDKGRVPPKVSAESADSENFVSYATHQRLYVAITRARYRIALLGVKARGMSDVLGNAAKHGLLQLEG</sequence>
<dbReference type="GO" id="GO:0043138">
    <property type="term" value="F:3'-5' DNA helicase activity"/>
    <property type="evidence" value="ECO:0007669"/>
    <property type="project" value="UniProtKB-EC"/>
</dbReference>
<evidence type="ECO:0000259" key="7">
    <source>
        <dbReference type="PROSITE" id="PS51198"/>
    </source>
</evidence>
<keyword evidence="8" id="KW-0614">Plasmid</keyword>
<keyword evidence="1 6" id="KW-0547">Nucleotide-binding</keyword>
<dbReference type="RefSeq" id="WP_158958787.1">
    <property type="nucleotide sequence ID" value="NZ_CP046917.1"/>
</dbReference>
<proteinExistence type="predicted"/>
<evidence type="ECO:0000256" key="1">
    <source>
        <dbReference type="ARBA" id="ARBA00022741"/>
    </source>
</evidence>
<reference evidence="8 9" key="1">
    <citation type="submission" date="2019-12" db="EMBL/GenBank/DDBJ databases">
        <title>Paraburkholderia acidiphila 7Q-K02 sp. nov and Paraburkholderia acidisoli DHF22 sp. nov., two strains isolated from forest soil.</title>
        <authorList>
            <person name="Gao Z."/>
            <person name="Qiu L."/>
        </authorList>
    </citation>
    <scope>NUCLEOTIDE SEQUENCE [LARGE SCALE GENOMIC DNA]</scope>
    <source>
        <strain evidence="8 9">DHF22</strain>
        <plasmid evidence="8 9">p1</plasmid>
    </source>
</reference>
<evidence type="ECO:0000256" key="6">
    <source>
        <dbReference type="PROSITE-ProRule" id="PRU00560"/>
    </source>
</evidence>
<dbReference type="Proteomes" id="UP000433577">
    <property type="component" value="Plasmid p1"/>
</dbReference>
<dbReference type="InterPro" id="IPR027417">
    <property type="entry name" value="P-loop_NTPase"/>
</dbReference>
<dbReference type="InterPro" id="IPR014016">
    <property type="entry name" value="UvrD-like_ATP-bd"/>
</dbReference>
<evidence type="ECO:0000256" key="2">
    <source>
        <dbReference type="ARBA" id="ARBA00022801"/>
    </source>
</evidence>
<organism evidence="8 9">
    <name type="scientific">Paraburkholderia acidisoli</name>
    <dbReference type="NCBI Taxonomy" id="2571748"/>
    <lineage>
        <taxon>Bacteria</taxon>
        <taxon>Pseudomonadati</taxon>
        <taxon>Pseudomonadota</taxon>
        <taxon>Betaproteobacteria</taxon>
        <taxon>Burkholderiales</taxon>
        <taxon>Burkholderiaceae</taxon>
        <taxon>Paraburkholderia</taxon>
    </lineage>
</organism>
<dbReference type="PROSITE" id="PS51198">
    <property type="entry name" value="UVRD_HELICASE_ATP_BIND"/>
    <property type="match status" value="1"/>
</dbReference>
<dbReference type="EMBL" id="CP046917">
    <property type="protein sequence ID" value="QGZ66949.1"/>
    <property type="molecule type" value="Genomic_DNA"/>
</dbReference>
<evidence type="ECO:0000313" key="9">
    <source>
        <dbReference type="Proteomes" id="UP000433577"/>
    </source>
</evidence>
<evidence type="ECO:0000256" key="4">
    <source>
        <dbReference type="ARBA" id="ARBA00022840"/>
    </source>
</evidence>
<accession>A0A7Z2GSS5</accession>
<evidence type="ECO:0000256" key="5">
    <source>
        <dbReference type="ARBA" id="ARBA00034923"/>
    </source>
</evidence>